<keyword evidence="8" id="KW-0106">Calcium</keyword>
<dbReference type="SUPFAM" id="SSF53649">
    <property type="entry name" value="Alkaline phosphatase-like"/>
    <property type="match status" value="1"/>
</dbReference>
<dbReference type="RefSeq" id="WP_136059569.1">
    <property type="nucleotide sequence ID" value="NZ_CAAHFH010000001.1"/>
</dbReference>
<dbReference type="GO" id="GO:0004423">
    <property type="term" value="F:iduronate-2-sulfatase activity"/>
    <property type="evidence" value="ECO:0007669"/>
    <property type="project" value="InterPro"/>
</dbReference>
<comment type="similarity">
    <text evidence="3">Belongs to the sulfatase family.</text>
</comment>
<evidence type="ECO:0000256" key="1">
    <source>
        <dbReference type="ARBA" id="ARBA00001913"/>
    </source>
</evidence>
<evidence type="ECO:0000256" key="6">
    <source>
        <dbReference type="ARBA" id="ARBA00022729"/>
    </source>
</evidence>
<dbReference type="InterPro" id="IPR000917">
    <property type="entry name" value="Sulfatase_N"/>
</dbReference>
<organism evidence="11 12">
    <name type="scientific">Pontiella sulfatireligans</name>
    <dbReference type="NCBI Taxonomy" id="2750658"/>
    <lineage>
        <taxon>Bacteria</taxon>
        <taxon>Pseudomonadati</taxon>
        <taxon>Kiritimatiellota</taxon>
        <taxon>Kiritimatiellia</taxon>
        <taxon>Kiritimatiellales</taxon>
        <taxon>Pontiellaceae</taxon>
        <taxon>Pontiella</taxon>
    </lineage>
</organism>
<dbReference type="Gene3D" id="3.40.720.10">
    <property type="entry name" value="Alkaline Phosphatase, subunit A"/>
    <property type="match status" value="1"/>
</dbReference>
<evidence type="ECO:0000256" key="8">
    <source>
        <dbReference type="ARBA" id="ARBA00022837"/>
    </source>
</evidence>
<evidence type="ECO:0000256" key="9">
    <source>
        <dbReference type="SAM" id="SignalP"/>
    </source>
</evidence>
<dbReference type="SMART" id="SM00736">
    <property type="entry name" value="CADG"/>
    <property type="match status" value="2"/>
</dbReference>
<feature type="domain" description="Dystroglycan-type cadherin-like" evidence="10">
    <location>
        <begin position="287"/>
        <end position="377"/>
    </location>
</feature>
<dbReference type="GO" id="GO:0005737">
    <property type="term" value="C:cytoplasm"/>
    <property type="evidence" value="ECO:0007669"/>
    <property type="project" value="TreeGrafter"/>
</dbReference>
<dbReference type="InterPro" id="IPR015919">
    <property type="entry name" value="Cadherin-like_sf"/>
</dbReference>
<dbReference type="GO" id="GO:0005576">
    <property type="term" value="C:extracellular region"/>
    <property type="evidence" value="ECO:0007669"/>
    <property type="project" value="UniProtKB-SubCell"/>
</dbReference>
<dbReference type="PANTHER" id="PTHR45953:SF1">
    <property type="entry name" value="IDURONATE 2-SULFATASE"/>
    <property type="match status" value="1"/>
</dbReference>
<evidence type="ECO:0000313" key="11">
    <source>
        <dbReference type="EMBL" id="VGO18030.1"/>
    </source>
</evidence>
<dbReference type="InterPro" id="IPR013783">
    <property type="entry name" value="Ig-like_fold"/>
</dbReference>
<dbReference type="Pfam" id="PF05345">
    <property type="entry name" value="He_PIG"/>
    <property type="match status" value="1"/>
</dbReference>
<feature type="domain" description="Dystroglycan-type cadherin-like" evidence="10">
    <location>
        <begin position="191"/>
        <end position="283"/>
    </location>
</feature>
<dbReference type="Pfam" id="PF24517">
    <property type="entry name" value="CBM96"/>
    <property type="match status" value="1"/>
</dbReference>
<dbReference type="NCBIfam" id="NF033679">
    <property type="entry name" value="DNRLRE_dom"/>
    <property type="match status" value="1"/>
</dbReference>
<keyword evidence="6 9" id="KW-0732">Signal</keyword>
<dbReference type="Pfam" id="PF17963">
    <property type="entry name" value="Big_9"/>
    <property type="match status" value="1"/>
</dbReference>
<dbReference type="Gene3D" id="2.60.40.10">
    <property type="entry name" value="Immunoglobulins"/>
    <property type="match status" value="2"/>
</dbReference>
<dbReference type="PANTHER" id="PTHR45953">
    <property type="entry name" value="IDURONATE 2-SULFATASE"/>
    <property type="match status" value="1"/>
</dbReference>
<evidence type="ECO:0000256" key="3">
    <source>
        <dbReference type="ARBA" id="ARBA00008779"/>
    </source>
</evidence>
<reference evidence="11 12" key="1">
    <citation type="submission" date="2019-04" db="EMBL/GenBank/DDBJ databases">
        <authorList>
            <person name="Van Vliet M D."/>
        </authorList>
    </citation>
    <scope>NUCLEOTIDE SEQUENCE [LARGE SCALE GENOMIC DNA]</scope>
    <source>
        <strain evidence="11 12">F21</strain>
    </source>
</reference>
<dbReference type="EMBL" id="CAAHFH010000001">
    <property type="protein sequence ID" value="VGO18030.1"/>
    <property type="molecule type" value="Genomic_DNA"/>
</dbReference>
<feature type="chain" id="PRO_5028957975" evidence="9">
    <location>
        <begin position="22"/>
        <end position="920"/>
    </location>
</feature>
<comment type="subcellular location">
    <subcellularLocation>
        <location evidence="2">Secreted</location>
    </subcellularLocation>
</comment>
<comment type="cofactor">
    <cofactor evidence="1">
        <name>Ca(2+)</name>
        <dbReference type="ChEBI" id="CHEBI:29108"/>
    </cofactor>
</comment>
<keyword evidence="12" id="KW-1185">Reference proteome</keyword>
<dbReference type="Proteomes" id="UP000346198">
    <property type="component" value="Unassembled WGS sequence"/>
</dbReference>
<dbReference type="Pfam" id="PF00884">
    <property type="entry name" value="Sulfatase"/>
    <property type="match status" value="1"/>
</dbReference>
<accession>A0A6C2UD06</accession>
<dbReference type="SUPFAM" id="SSF49313">
    <property type="entry name" value="Cadherin-like"/>
    <property type="match status" value="2"/>
</dbReference>
<evidence type="ECO:0000256" key="5">
    <source>
        <dbReference type="ARBA" id="ARBA00022723"/>
    </source>
</evidence>
<dbReference type="GO" id="GO:0005509">
    <property type="term" value="F:calcium ion binding"/>
    <property type="evidence" value="ECO:0007669"/>
    <property type="project" value="InterPro"/>
</dbReference>
<keyword evidence="4" id="KW-0964">Secreted</keyword>
<dbReference type="CDD" id="cd16030">
    <property type="entry name" value="iduronate-2-sulfatase"/>
    <property type="match status" value="1"/>
</dbReference>
<evidence type="ECO:0000256" key="4">
    <source>
        <dbReference type="ARBA" id="ARBA00022525"/>
    </source>
</evidence>
<dbReference type="AlphaFoldDB" id="A0A6C2UD06"/>
<sequence>MKFRDLVLGTAMLVVGFCAHAAEFSFTAIEDTFVQKNKPTENFGGVTPLLLKQYGNTFERTPFLKFDLTALGSATNVVSARLRLYTEALSDDGAGRVDAWAVDNSWSASTITWSNTPPLGSLISTGWLAATGWFEVDVTPYITNAGIVSIVVTTPVGGTPSKFTSTEGASNHPVLVVNTGVVSTTNRPPEFSADPITAPDAARNADYSATLAGYASDPDFDELTFWKSGGNDWLQVAADGALSGTPTSADLDLNTFDISVHDGQGGTNTTVLRITVVNTPPEFQLDYGAFFSDPATLGSPYSGSIAGMAADANSDVLTYTKTTGSDWLILAANGTLSGTPSVANLGPHEFTVTVEDGNGGADTARMIIAVADSAKTPFNGTNVLFIAIDDCKPLFHCYGDPLAVTPNIDRLADGGTVFLNSHCQWSVCGPSRASLMTSLMPEETGVMGFKNMRGILPGLTTIPQHFRSHGYETGARGKLNDPRCVGNPDPDSATARTLNGRQIDDVLSWSIPYLANDGGYSSPTSRSCEWPDIPDAEMIDGAVALRGVELMQTMAAGDKPFFLGVGFYKPHVAWYANKRHWDMYDRADFERASFTNRPFNAIAASWKEGTEVHDKWDVEGTWPDPIDPDKQLELIHSYYACVSMIDSQIGLLMDEMDALGLSSNTVVVLWGDHGYHLGDHNQWGKHTNMEQGTRTPLIISSPFLTNAVPGVSSPVGFLDFFPTLCEMANLPLPEQPMDDTQLTGRPLKGVSLVPLLTGESKAVRQGILSIKGNYAFRTERYRYIEQVSGDTVIGRDLYDYVNDPLETVNLAGEPGYEALVYQYSKAIRTAPESPGCYNLMAAPPLGIPAQRTLPALDGTIRSNSSLHLSWPGVTNVQYNIMVSTNLQSGAWSAGPTSITGGTIEIAADNAQAFYRVEVAE</sequence>
<dbReference type="InterPro" id="IPR035874">
    <property type="entry name" value="IDS"/>
</dbReference>
<evidence type="ECO:0000256" key="7">
    <source>
        <dbReference type="ARBA" id="ARBA00022801"/>
    </source>
</evidence>
<evidence type="ECO:0000256" key="2">
    <source>
        <dbReference type="ARBA" id="ARBA00004613"/>
    </source>
</evidence>
<keyword evidence="7" id="KW-0378">Hydrolase</keyword>
<protein>
    <submittedName>
        <fullName evidence="11">Choline-sulfatase</fullName>
    </submittedName>
</protein>
<dbReference type="GO" id="GO:0016020">
    <property type="term" value="C:membrane"/>
    <property type="evidence" value="ECO:0007669"/>
    <property type="project" value="InterPro"/>
</dbReference>
<dbReference type="InterPro" id="IPR017850">
    <property type="entry name" value="Alkaline_phosphatase_core_sf"/>
</dbReference>
<proteinExistence type="inferred from homology"/>
<dbReference type="InterPro" id="IPR006644">
    <property type="entry name" value="Cadg"/>
</dbReference>
<dbReference type="InterPro" id="IPR055372">
    <property type="entry name" value="CBM96"/>
</dbReference>
<gene>
    <name evidence="11" type="primary">betC_2</name>
    <name evidence="11" type="ORF">SCARR_00080</name>
</gene>
<evidence type="ECO:0000313" key="12">
    <source>
        <dbReference type="Proteomes" id="UP000346198"/>
    </source>
</evidence>
<feature type="signal peptide" evidence="9">
    <location>
        <begin position="1"/>
        <end position="21"/>
    </location>
</feature>
<keyword evidence="5" id="KW-0479">Metal-binding</keyword>
<evidence type="ECO:0000259" key="10">
    <source>
        <dbReference type="SMART" id="SM00736"/>
    </source>
</evidence>
<name>A0A6C2UD06_9BACT</name>